<reference evidence="1 2" key="1">
    <citation type="submission" date="2015-04" db="EMBL/GenBank/DDBJ databases">
        <authorList>
            <person name="Syromyatnikov M.Y."/>
            <person name="Popov V.N."/>
        </authorList>
    </citation>
    <scope>NUCLEOTIDE SEQUENCE [LARGE SCALE GENOMIC DNA]</scope>
</reference>
<dbReference type="AlphaFoldDB" id="A0A1J1HNY7"/>
<sequence>MLSNKWFLIESFEIELIVLSADYTRLKSDNRKTFSIVNQKNNLKPLGANDEKNFFRESVEHSFHFKLHRVIDVRRTKWRNVRGMKHK</sequence>
<protein>
    <submittedName>
        <fullName evidence="1">CLUMA_CG003573, isoform A</fullName>
    </submittedName>
</protein>
<keyword evidence="2" id="KW-1185">Reference proteome</keyword>
<proteinExistence type="predicted"/>
<dbReference type="EMBL" id="CVRI01000014">
    <property type="protein sequence ID" value="CRK89667.1"/>
    <property type="molecule type" value="Genomic_DNA"/>
</dbReference>
<evidence type="ECO:0000313" key="1">
    <source>
        <dbReference type="EMBL" id="CRK89667.1"/>
    </source>
</evidence>
<organism evidence="1 2">
    <name type="scientific">Clunio marinus</name>
    <dbReference type="NCBI Taxonomy" id="568069"/>
    <lineage>
        <taxon>Eukaryota</taxon>
        <taxon>Metazoa</taxon>
        <taxon>Ecdysozoa</taxon>
        <taxon>Arthropoda</taxon>
        <taxon>Hexapoda</taxon>
        <taxon>Insecta</taxon>
        <taxon>Pterygota</taxon>
        <taxon>Neoptera</taxon>
        <taxon>Endopterygota</taxon>
        <taxon>Diptera</taxon>
        <taxon>Nematocera</taxon>
        <taxon>Chironomoidea</taxon>
        <taxon>Chironomidae</taxon>
        <taxon>Clunio</taxon>
    </lineage>
</organism>
<evidence type="ECO:0000313" key="2">
    <source>
        <dbReference type="Proteomes" id="UP000183832"/>
    </source>
</evidence>
<gene>
    <name evidence="1" type="ORF">CLUMA_CG003573</name>
</gene>
<accession>A0A1J1HNY7</accession>
<dbReference type="Proteomes" id="UP000183832">
    <property type="component" value="Unassembled WGS sequence"/>
</dbReference>
<name>A0A1J1HNY7_9DIPT</name>